<protein>
    <submittedName>
        <fullName evidence="1">Uncharacterized protein</fullName>
    </submittedName>
</protein>
<evidence type="ECO:0000313" key="2">
    <source>
        <dbReference type="Proteomes" id="UP000285112"/>
    </source>
</evidence>
<sequence>MIMTVRVKEQRRRYRAPGTTDLALRVHMDPMNARRKTAHFYLKRPLADPAAWWLIPWCSVDTIYPKRPEPGDLDLSGFVDAGWCPACTQRDPQ</sequence>
<comment type="caution">
    <text evidence="1">The sequence shown here is derived from an EMBL/GenBank/DDBJ whole genome shotgun (WGS) entry which is preliminary data.</text>
</comment>
<dbReference type="AlphaFoldDB" id="A0A419IBT8"/>
<dbReference type="EMBL" id="QZFV01000010">
    <property type="protein sequence ID" value="RJQ92315.1"/>
    <property type="molecule type" value="Genomic_DNA"/>
</dbReference>
<reference evidence="1 2" key="1">
    <citation type="submission" date="2018-09" db="EMBL/GenBank/DDBJ databases">
        <title>YIM PH 21725 draft genome.</title>
        <authorList>
            <person name="Miao C."/>
        </authorList>
    </citation>
    <scope>NUCLEOTIDE SEQUENCE [LARGE SCALE GENOMIC DNA]</scope>
    <source>
        <strain evidence="2">YIM PH21725</strain>
    </source>
</reference>
<name>A0A419IBT8_9PSEU</name>
<gene>
    <name evidence="1" type="ORF">D5S19_00635</name>
</gene>
<dbReference type="Proteomes" id="UP000285112">
    <property type="component" value="Unassembled WGS sequence"/>
</dbReference>
<organism evidence="1 2">
    <name type="scientific">Amycolatopsis panacis</name>
    <dbReference type="NCBI Taxonomy" id="2340917"/>
    <lineage>
        <taxon>Bacteria</taxon>
        <taxon>Bacillati</taxon>
        <taxon>Actinomycetota</taxon>
        <taxon>Actinomycetes</taxon>
        <taxon>Pseudonocardiales</taxon>
        <taxon>Pseudonocardiaceae</taxon>
        <taxon>Amycolatopsis</taxon>
    </lineage>
</organism>
<accession>A0A419IBT8</accession>
<evidence type="ECO:0000313" key="1">
    <source>
        <dbReference type="EMBL" id="RJQ92315.1"/>
    </source>
</evidence>
<proteinExistence type="predicted"/>
<keyword evidence="2" id="KW-1185">Reference proteome</keyword>